<evidence type="ECO:0000256" key="7">
    <source>
        <dbReference type="ARBA" id="ARBA00032643"/>
    </source>
</evidence>
<dbReference type="PANTHER" id="PTHR10353">
    <property type="entry name" value="GLYCOSYL HYDROLASE"/>
    <property type="match status" value="1"/>
</dbReference>
<evidence type="ECO:0000313" key="12">
    <source>
        <dbReference type="Proteomes" id="UP000824890"/>
    </source>
</evidence>
<name>A0ABQ7ZLZ8_BRANA</name>
<gene>
    <name evidence="11" type="ORF">HID58_068661</name>
</gene>
<comment type="catalytic activity">
    <reaction evidence="9">
        <text>a thioglucoside + H2O = a sugar + a thiol.</text>
        <dbReference type="EC" id="3.2.1.147"/>
    </reaction>
</comment>
<organism evidence="11 12">
    <name type="scientific">Brassica napus</name>
    <name type="common">Rape</name>
    <dbReference type="NCBI Taxonomy" id="3708"/>
    <lineage>
        <taxon>Eukaryota</taxon>
        <taxon>Viridiplantae</taxon>
        <taxon>Streptophyta</taxon>
        <taxon>Embryophyta</taxon>
        <taxon>Tracheophyta</taxon>
        <taxon>Spermatophyta</taxon>
        <taxon>Magnoliopsida</taxon>
        <taxon>eudicotyledons</taxon>
        <taxon>Gunneridae</taxon>
        <taxon>Pentapetalae</taxon>
        <taxon>rosids</taxon>
        <taxon>malvids</taxon>
        <taxon>Brassicales</taxon>
        <taxon>Brassicaceae</taxon>
        <taxon>Brassiceae</taxon>
        <taxon>Brassica</taxon>
    </lineage>
</organism>
<dbReference type="SUPFAM" id="SSF51445">
    <property type="entry name" value="(Trans)glycosidases"/>
    <property type="match status" value="2"/>
</dbReference>
<keyword evidence="6" id="KW-0378">Hydrolase</keyword>
<feature type="compositionally biased region" description="Basic and acidic residues" evidence="10">
    <location>
        <begin position="112"/>
        <end position="139"/>
    </location>
</feature>
<dbReference type="EC" id="3.2.1.147" evidence="4"/>
<comment type="caution">
    <text evidence="11">The sequence shown here is derived from an EMBL/GenBank/DDBJ whole genome shotgun (WGS) entry which is preliminary data.</text>
</comment>
<dbReference type="InterPro" id="IPR017853">
    <property type="entry name" value="GH"/>
</dbReference>
<feature type="compositionally biased region" description="Polar residues" evidence="10">
    <location>
        <begin position="145"/>
        <end position="154"/>
    </location>
</feature>
<dbReference type="EMBL" id="JAGKQM010000015">
    <property type="protein sequence ID" value="KAH0881267.1"/>
    <property type="molecule type" value="Genomic_DNA"/>
</dbReference>
<feature type="non-terminal residue" evidence="11">
    <location>
        <position position="1"/>
    </location>
</feature>
<comment type="subcellular location">
    <subcellularLocation>
        <location evidence="2">Vacuole</location>
    </subcellularLocation>
</comment>
<dbReference type="Gene3D" id="3.20.20.80">
    <property type="entry name" value="Glycosidases"/>
    <property type="match status" value="2"/>
</dbReference>
<comment type="function">
    <text evidence="1">Degradation of glucosinolates (glucose residue linked by a thioglucoside bound to an amino acid derivative) to glucose, sulfate and any of the products: thiocyanates, isothiocyanates, nitriles, epithionitriles or oxazolidine-2-thiones.</text>
</comment>
<dbReference type="InterPro" id="IPR033132">
    <property type="entry name" value="GH_1_N_CS"/>
</dbReference>
<feature type="compositionally biased region" description="Basic and acidic residues" evidence="10">
    <location>
        <begin position="428"/>
        <end position="439"/>
    </location>
</feature>
<feature type="region of interest" description="Disordered" evidence="10">
    <location>
        <begin position="285"/>
        <end position="326"/>
    </location>
</feature>
<evidence type="ECO:0000256" key="10">
    <source>
        <dbReference type="SAM" id="MobiDB-lite"/>
    </source>
</evidence>
<evidence type="ECO:0000256" key="6">
    <source>
        <dbReference type="ARBA" id="ARBA00022801"/>
    </source>
</evidence>
<feature type="compositionally biased region" description="Basic and acidic residues" evidence="10">
    <location>
        <begin position="361"/>
        <end position="396"/>
    </location>
</feature>
<keyword evidence="5" id="KW-0926">Vacuole</keyword>
<dbReference type="PANTHER" id="PTHR10353:SF287">
    <property type="entry name" value="THIOGLUCOSIDASE"/>
    <property type="match status" value="1"/>
</dbReference>
<evidence type="ECO:0000256" key="5">
    <source>
        <dbReference type="ARBA" id="ARBA00022554"/>
    </source>
</evidence>
<proteinExistence type="inferred from homology"/>
<feature type="compositionally biased region" description="Basic and acidic residues" evidence="10">
    <location>
        <begin position="210"/>
        <end position="237"/>
    </location>
</feature>
<evidence type="ECO:0000256" key="8">
    <source>
        <dbReference type="ARBA" id="ARBA00032797"/>
    </source>
</evidence>
<evidence type="ECO:0000256" key="2">
    <source>
        <dbReference type="ARBA" id="ARBA00004116"/>
    </source>
</evidence>
<feature type="compositionally biased region" description="Acidic residues" evidence="10">
    <location>
        <begin position="350"/>
        <end position="360"/>
    </location>
</feature>
<feature type="compositionally biased region" description="Basic and acidic residues" evidence="10">
    <location>
        <begin position="297"/>
        <end position="306"/>
    </location>
</feature>
<dbReference type="PROSITE" id="PS00653">
    <property type="entry name" value="GLYCOSYL_HYDROL_F1_2"/>
    <property type="match status" value="2"/>
</dbReference>
<evidence type="ECO:0000313" key="11">
    <source>
        <dbReference type="EMBL" id="KAH0881267.1"/>
    </source>
</evidence>
<reference evidence="11 12" key="1">
    <citation type="submission" date="2021-05" db="EMBL/GenBank/DDBJ databases">
        <title>Genome Assembly of Synthetic Allotetraploid Brassica napus Reveals Homoeologous Exchanges between Subgenomes.</title>
        <authorList>
            <person name="Davis J.T."/>
        </authorList>
    </citation>
    <scope>NUCLEOTIDE SEQUENCE [LARGE SCALE GENOMIC DNA]</scope>
    <source>
        <strain evidence="12">cv. Da-Ae</strain>
        <tissue evidence="11">Seedling</tissue>
    </source>
</reference>
<comment type="similarity">
    <text evidence="3">Belongs to the glycosyl hydrolase 1 family.</text>
</comment>
<evidence type="ECO:0000256" key="1">
    <source>
        <dbReference type="ARBA" id="ARBA00003014"/>
    </source>
</evidence>
<sequence length="1548" mass="178044">FANGDVIRVTLKYEDLHRHCFTCKRISHEEDKATREVFSFPSRYGHESVRSPDRNCLHVKQYGRNAPRDLQGAYARRGERSPQDLRDRITGRCEAKSKNVWNRLDKNSVSNDPRDRARYHPYHRGKEYDYSKREDEQSRSRVLSGHSNWNNNDKMIQHSVHPRDSQSVSRYSYGHRISPDSDRGYNRDLPRVSTQRINREWRPVRPSQGGDRKSPGEVMESGEKEMEAERRRIEKGKGIAIEPPSNQERASHGRGKLIIREPVINNNPEMVQRSTVVVTAVQPETRDTRGGGNVDDGMGKEKEQVKSTEGAEASVQVPEEDEEYMDEEAFEKMVELYTDPEPVLDEEMLNIDDLMEEEQELERKEKERESSNKKRELQQNTERMETRGEREEEDIRGQQMKKAVGKRSPNVVVPNQPRAGSTVVGASIDRDQEGTLQREGKRKKVPRSPEIKGTTASKKLALREELARLALLVGDEIDRDLRVHHLIIHETKCWNEPLIRELIVPEDRAYCLAKAVRARIDPFDCICVETPVWLAHVASLLERQKQQKQKMALHRVPLIGLLLLLAIVVSPATADGPVCPPSTKLSRASFPEGFLFGTATAAYQVEGAVNETCRGPALWDIYCKRYPEKCKNDNGDVAVDFFHRYKEDIQLMKNLNTDAFRLSIAWTRIFPHGRKEKGVSQAGVQFYHDVIDELLRNGIVPFVTVFHWDTPQDLEDEYGGFLSERIVKDFREYADFVFQEYGDKVKHWITFNEPWVFAHAGYDVGKKAPGRCSDYVDRTCKGGRSGYEVYLVSHNLLNAHAEAFEAFTQCEKCKGGKVGLAHSPAWFEPHDFQDSQDGASIGRALDFMHLDTTMYGDYPQIMKDIVGHRLPQFTTAQKAKLKNSAHFVGLNYYTSTFANHVENPDHSKPRWKQDSLISWEPKNSDKFTIGSTPSTGKLPVFARGFRSLLKYIKDKYANPEIMIMENGYGEDLGETDSVAVGIADHNRKYYLQRHLLRYFIWSLLDNFEWNEGYKSRFGLYYIDFKNNLTRIEKESGKYYRDFLSQGFPLMGLLMLLTIFVSPATADGPVCPPSTKLSRASFPEGFLFGTATAAYQVEGAVNETCRGPALWDIYCKRYPEKCKNDNGDVAVDFFHRYKEDIQLMKNLNTDAFRLSIAWTRIFPHGRKEKGVSQAGVQFYHDVIDELLRNGIVPFVTVFHWDTPQDLEDEYGGFLSERIVKDFREYADFVFQEYGDKVKHWITFNEPWVFAHAGYDVGKKAPGRCSDYVDRTCKGGRSGYEVYLVSHNLLNAHAEAFEAFTQCEKCKGGKVGLAHSPAWFEPHDFQDSQDGASIGRALDFMHLDTTMYGDYPQIMKDIVGHRLPQFTTAQKAKLKNSAHFVGLNYYTSTFANHVENPDHSKPRWKQDSLISWEPKNSDKFTIGSTPSTGKLPVYARGFRSLLKYIKDKYANPEIMIMENGYGEDLGETDSVAVGIADHNRKYYLQRHLLRYFIWSLLDNFEWNEGYKSRFGLYYIDFKNNLTRIEKESGKYYRDFLSQGVRPSMIKRDEL</sequence>
<evidence type="ECO:0000256" key="4">
    <source>
        <dbReference type="ARBA" id="ARBA00012250"/>
    </source>
</evidence>
<dbReference type="Pfam" id="PF00232">
    <property type="entry name" value="Glyco_hydro_1"/>
    <property type="match status" value="2"/>
</dbReference>
<evidence type="ECO:0000256" key="9">
    <source>
        <dbReference type="ARBA" id="ARBA00034026"/>
    </source>
</evidence>
<protein>
    <recommendedName>
        <fullName evidence="4">thioglucosidase</fullName>
        <ecNumber evidence="4">3.2.1.147</ecNumber>
    </recommendedName>
    <alternativeName>
        <fullName evidence="7">Sinigrinase</fullName>
    </alternativeName>
    <alternativeName>
        <fullName evidence="8">Thioglucosidase</fullName>
    </alternativeName>
</protein>
<evidence type="ECO:0000256" key="3">
    <source>
        <dbReference type="ARBA" id="ARBA00010838"/>
    </source>
</evidence>
<feature type="region of interest" description="Disordered" evidence="10">
    <location>
        <begin position="196"/>
        <end position="253"/>
    </location>
</feature>
<dbReference type="Proteomes" id="UP000824890">
    <property type="component" value="Unassembled WGS sequence"/>
</dbReference>
<dbReference type="PRINTS" id="PR00131">
    <property type="entry name" value="GLHYDRLASE1"/>
</dbReference>
<keyword evidence="12" id="KW-1185">Reference proteome</keyword>
<feature type="region of interest" description="Disordered" evidence="10">
    <location>
        <begin position="104"/>
        <end position="170"/>
    </location>
</feature>
<feature type="region of interest" description="Disordered" evidence="10">
    <location>
        <begin position="350"/>
        <end position="456"/>
    </location>
</feature>
<accession>A0ABQ7ZLZ8</accession>
<dbReference type="InterPro" id="IPR001360">
    <property type="entry name" value="Glyco_hydro_1"/>
</dbReference>